<keyword evidence="11" id="KW-1185">Reference proteome</keyword>
<dbReference type="InterPro" id="IPR013786">
    <property type="entry name" value="AcylCoA_DH/ox_N"/>
</dbReference>
<dbReference type="PANTHER" id="PTHR43884:SF12">
    <property type="entry name" value="ISOVALERYL-COA DEHYDROGENASE, MITOCHONDRIAL-RELATED"/>
    <property type="match status" value="1"/>
</dbReference>
<keyword evidence="3 6" id="KW-0285">Flavoprotein</keyword>
<evidence type="ECO:0000313" key="10">
    <source>
        <dbReference type="EMBL" id="PSM39773.1"/>
    </source>
</evidence>
<dbReference type="GO" id="GO:0050660">
    <property type="term" value="F:flavin adenine dinucleotide binding"/>
    <property type="evidence" value="ECO:0007669"/>
    <property type="project" value="InterPro"/>
</dbReference>
<gene>
    <name evidence="10" type="ORF">C6Y14_30290</name>
</gene>
<dbReference type="AlphaFoldDB" id="A0A2P8Q0K1"/>
<dbReference type="InterPro" id="IPR037069">
    <property type="entry name" value="AcylCoA_DH/ox_N_sf"/>
</dbReference>
<dbReference type="Gene3D" id="1.10.540.10">
    <property type="entry name" value="Acyl-CoA dehydrogenase/oxidase, N-terminal domain"/>
    <property type="match status" value="1"/>
</dbReference>
<evidence type="ECO:0000256" key="2">
    <source>
        <dbReference type="ARBA" id="ARBA00009347"/>
    </source>
</evidence>
<dbReference type="InterPro" id="IPR006089">
    <property type="entry name" value="Acyl-CoA_DH_CS"/>
</dbReference>
<dbReference type="PROSITE" id="PS00072">
    <property type="entry name" value="ACYL_COA_DH_1"/>
    <property type="match status" value="1"/>
</dbReference>
<reference evidence="10 11" key="1">
    <citation type="submission" date="2018-03" db="EMBL/GenBank/DDBJ databases">
        <title>Streptomyces dioscori sp. nov., a novel endophytic actinobacterium isolated from bulbil of Dioscorea bulbifera L.</title>
        <authorList>
            <person name="Zhikuan W."/>
        </authorList>
    </citation>
    <scope>NUCLEOTIDE SEQUENCE [LARGE SCALE GENOMIC DNA]</scope>
    <source>
        <strain evidence="10 11">A217</strain>
    </source>
</reference>
<dbReference type="InterPro" id="IPR006091">
    <property type="entry name" value="Acyl-CoA_Oxase/DH_mid-dom"/>
</dbReference>
<evidence type="ECO:0000259" key="8">
    <source>
        <dbReference type="Pfam" id="PF02770"/>
    </source>
</evidence>
<evidence type="ECO:0000256" key="1">
    <source>
        <dbReference type="ARBA" id="ARBA00001974"/>
    </source>
</evidence>
<comment type="similarity">
    <text evidence="2 6">Belongs to the acyl-CoA dehydrogenase family.</text>
</comment>
<evidence type="ECO:0000313" key="11">
    <source>
        <dbReference type="Proteomes" id="UP000240429"/>
    </source>
</evidence>
<organism evidence="10 11">
    <name type="scientific">Streptomyces dioscori</name>
    <dbReference type="NCBI Taxonomy" id="2109333"/>
    <lineage>
        <taxon>Bacteria</taxon>
        <taxon>Bacillati</taxon>
        <taxon>Actinomycetota</taxon>
        <taxon>Actinomycetes</taxon>
        <taxon>Kitasatosporales</taxon>
        <taxon>Streptomycetaceae</taxon>
        <taxon>Streptomyces</taxon>
        <taxon>Streptomyces aurantiacus group</taxon>
    </lineage>
</organism>
<sequence>MRHWTDEQRALRTTAEAIGADVGAGHLERDAHGEFAWDGWRHLRETGLFGTPFDGAWGGSGLDLPTVMYVFEGLGYRCPDAGLVFSACTHIVSTGVPLQRFGSKELKAAYLPRVCAGEVIGAHAITEPDGGSDVLAMRTTARRAGEEFVLDGSKAFVTNGPIAGLVVVYARTGAPGRLDGITAFLVPTDTKGVAHGRPLTKMGLRTSPLSELFLTDVRIPRSHVLGTVGSGFLVLDEVMKWEILCGFAGILGEMQHRLERCVEHARARSQFGRHIGANQAVSHRIVDMQIGLETSRKWLYDTADRFTAGQSVATDLAITKLVVSEANVSSALAAVQIFGGHGYTAEYGLEGDLRNAVAGTIYSGTSEIQRERLAAFLGLSRAAAARDVKERTT</sequence>
<proteinExistence type="inferred from homology"/>
<dbReference type="SUPFAM" id="SSF56645">
    <property type="entry name" value="Acyl-CoA dehydrogenase NM domain-like"/>
    <property type="match status" value="1"/>
</dbReference>
<comment type="cofactor">
    <cofactor evidence="1 6">
        <name>FAD</name>
        <dbReference type="ChEBI" id="CHEBI:57692"/>
    </cofactor>
</comment>
<feature type="domain" description="Acyl-CoA dehydrogenase/oxidase N-terminal" evidence="9">
    <location>
        <begin position="5"/>
        <end position="118"/>
    </location>
</feature>
<evidence type="ECO:0000256" key="6">
    <source>
        <dbReference type="RuleBase" id="RU362125"/>
    </source>
</evidence>
<evidence type="ECO:0000259" key="7">
    <source>
        <dbReference type="Pfam" id="PF00441"/>
    </source>
</evidence>
<evidence type="ECO:0000256" key="4">
    <source>
        <dbReference type="ARBA" id="ARBA00022827"/>
    </source>
</evidence>
<evidence type="ECO:0000256" key="5">
    <source>
        <dbReference type="ARBA" id="ARBA00023002"/>
    </source>
</evidence>
<comment type="caution">
    <text evidence="10">The sequence shown here is derived from an EMBL/GenBank/DDBJ whole genome shotgun (WGS) entry which is preliminary data.</text>
</comment>
<dbReference type="SUPFAM" id="SSF47203">
    <property type="entry name" value="Acyl-CoA dehydrogenase C-terminal domain-like"/>
    <property type="match status" value="1"/>
</dbReference>
<evidence type="ECO:0000256" key="3">
    <source>
        <dbReference type="ARBA" id="ARBA00022630"/>
    </source>
</evidence>
<dbReference type="Proteomes" id="UP000240429">
    <property type="component" value="Unassembled WGS sequence"/>
</dbReference>
<feature type="domain" description="Acyl-CoA oxidase/dehydrogenase middle" evidence="8">
    <location>
        <begin position="122"/>
        <end position="217"/>
    </location>
</feature>
<keyword evidence="5 6" id="KW-0560">Oxidoreductase</keyword>
<dbReference type="FunFam" id="2.40.110.10:FF:000002">
    <property type="entry name" value="Acyl-CoA dehydrogenase fadE12"/>
    <property type="match status" value="1"/>
</dbReference>
<dbReference type="InterPro" id="IPR046373">
    <property type="entry name" value="Acyl-CoA_Oxase/DH_mid-dom_sf"/>
</dbReference>
<dbReference type="Gene3D" id="2.40.110.10">
    <property type="entry name" value="Butyryl-CoA Dehydrogenase, subunit A, domain 2"/>
    <property type="match status" value="1"/>
</dbReference>
<protein>
    <submittedName>
        <fullName evidence="10">Acyl-CoA dehydrogenase</fullName>
    </submittedName>
</protein>
<dbReference type="RefSeq" id="WP_107020041.1">
    <property type="nucleotide sequence ID" value="NZ_KZ679050.1"/>
</dbReference>
<name>A0A2P8Q0K1_9ACTN</name>
<dbReference type="Gene3D" id="1.20.140.10">
    <property type="entry name" value="Butyryl-CoA Dehydrogenase, subunit A, domain 3"/>
    <property type="match status" value="1"/>
</dbReference>
<dbReference type="Pfam" id="PF02770">
    <property type="entry name" value="Acyl-CoA_dh_M"/>
    <property type="match status" value="1"/>
</dbReference>
<accession>A0A2P8Q0K1</accession>
<keyword evidence="4 6" id="KW-0274">FAD</keyword>
<evidence type="ECO:0000259" key="9">
    <source>
        <dbReference type="Pfam" id="PF02771"/>
    </source>
</evidence>
<dbReference type="InterPro" id="IPR036250">
    <property type="entry name" value="AcylCo_DH-like_C"/>
</dbReference>
<dbReference type="PANTHER" id="PTHR43884">
    <property type="entry name" value="ACYL-COA DEHYDROGENASE"/>
    <property type="match status" value="1"/>
</dbReference>
<dbReference type="Pfam" id="PF00441">
    <property type="entry name" value="Acyl-CoA_dh_1"/>
    <property type="match status" value="1"/>
</dbReference>
<dbReference type="Pfam" id="PF02771">
    <property type="entry name" value="Acyl-CoA_dh_N"/>
    <property type="match status" value="1"/>
</dbReference>
<dbReference type="OrthoDB" id="8876745at2"/>
<dbReference type="InterPro" id="IPR009075">
    <property type="entry name" value="AcylCo_DH/oxidase_C"/>
</dbReference>
<feature type="domain" description="Acyl-CoA dehydrogenase/oxidase C-terminal" evidence="7">
    <location>
        <begin position="229"/>
        <end position="376"/>
    </location>
</feature>
<dbReference type="EMBL" id="PYBJ01000023">
    <property type="protein sequence ID" value="PSM39773.1"/>
    <property type="molecule type" value="Genomic_DNA"/>
</dbReference>
<dbReference type="InterPro" id="IPR009100">
    <property type="entry name" value="AcylCoA_DH/oxidase_NM_dom_sf"/>
</dbReference>
<dbReference type="GO" id="GO:0003995">
    <property type="term" value="F:acyl-CoA dehydrogenase activity"/>
    <property type="evidence" value="ECO:0007669"/>
    <property type="project" value="InterPro"/>
</dbReference>